<comment type="subcellular location">
    <subcellularLocation>
        <location evidence="1">Periplasm</location>
    </subcellularLocation>
</comment>
<proteinExistence type="inferred from homology"/>
<organism evidence="6 7">
    <name type="scientific">Paracoccus aminovorans</name>
    <dbReference type="NCBI Taxonomy" id="34004"/>
    <lineage>
        <taxon>Bacteria</taxon>
        <taxon>Pseudomonadati</taxon>
        <taxon>Pseudomonadota</taxon>
        <taxon>Alphaproteobacteria</taxon>
        <taxon>Rhodobacterales</taxon>
        <taxon>Paracoccaceae</taxon>
        <taxon>Paracoccus</taxon>
    </lineage>
</organism>
<dbReference type="GO" id="GO:0030288">
    <property type="term" value="C:outer membrane-bounded periplasmic space"/>
    <property type="evidence" value="ECO:0007669"/>
    <property type="project" value="UniProtKB-ARBA"/>
</dbReference>
<dbReference type="Gene3D" id="3.40.190.10">
    <property type="entry name" value="Periplasmic binding protein-like II"/>
    <property type="match status" value="1"/>
</dbReference>
<name>A0A1I3E9K4_9RHOB</name>
<dbReference type="PANTHER" id="PTHR30290">
    <property type="entry name" value="PERIPLASMIC BINDING COMPONENT OF ABC TRANSPORTER"/>
    <property type="match status" value="1"/>
</dbReference>
<evidence type="ECO:0000313" key="7">
    <source>
        <dbReference type="Proteomes" id="UP000183635"/>
    </source>
</evidence>
<keyword evidence="3 4" id="KW-0732">Signal</keyword>
<gene>
    <name evidence="6" type="ORF">SAMN04488021_14612</name>
</gene>
<dbReference type="InterPro" id="IPR030678">
    <property type="entry name" value="Peptide/Ni-bd"/>
</dbReference>
<evidence type="ECO:0000256" key="1">
    <source>
        <dbReference type="ARBA" id="ARBA00004418"/>
    </source>
</evidence>
<dbReference type="GO" id="GO:0015833">
    <property type="term" value="P:peptide transport"/>
    <property type="evidence" value="ECO:0007669"/>
    <property type="project" value="TreeGrafter"/>
</dbReference>
<accession>A0A1I3E9K4</accession>
<dbReference type="SUPFAM" id="SSF53850">
    <property type="entry name" value="Periplasmic binding protein-like II"/>
    <property type="match status" value="1"/>
</dbReference>
<evidence type="ECO:0000256" key="3">
    <source>
        <dbReference type="ARBA" id="ARBA00022729"/>
    </source>
</evidence>
<dbReference type="Proteomes" id="UP000183635">
    <property type="component" value="Unassembled WGS sequence"/>
</dbReference>
<dbReference type="InterPro" id="IPR000914">
    <property type="entry name" value="SBP_5_dom"/>
</dbReference>
<dbReference type="STRING" id="34004.SAMN04488021_14612"/>
<evidence type="ECO:0000256" key="4">
    <source>
        <dbReference type="SAM" id="SignalP"/>
    </source>
</evidence>
<dbReference type="PANTHER" id="PTHR30290:SF38">
    <property type="entry name" value="D,D-DIPEPTIDE-BINDING PERIPLASMIC PROTEIN DDPA-RELATED"/>
    <property type="match status" value="1"/>
</dbReference>
<dbReference type="InterPro" id="IPR006311">
    <property type="entry name" value="TAT_signal"/>
</dbReference>
<dbReference type="EMBL" id="FOPU01000046">
    <property type="protein sequence ID" value="SFH95578.1"/>
    <property type="molecule type" value="Genomic_DNA"/>
</dbReference>
<dbReference type="InterPro" id="IPR039424">
    <property type="entry name" value="SBP_5"/>
</dbReference>
<dbReference type="CDD" id="cd08517">
    <property type="entry name" value="PBP2_NikA_DppA_OppA_like_13"/>
    <property type="match status" value="1"/>
</dbReference>
<dbReference type="PIRSF" id="PIRSF002741">
    <property type="entry name" value="MppA"/>
    <property type="match status" value="1"/>
</dbReference>
<dbReference type="GO" id="GO:0043190">
    <property type="term" value="C:ATP-binding cassette (ABC) transporter complex"/>
    <property type="evidence" value="ECO:0007669"/>
    <property type="project" value="InterPro"/>
</dbReference>
<dbReference type="Pfam" id="PF00496">
    <property type="entry name" value="SBP_bac_5"/>
    <property type="match status" value="1"/>
</dbReference>
<evidence type="ECO:0000313" key="6">
    <source>
        <dbReference type="EMBL" id="SFH95578.1"/>
    </source>
</evidence>
<protein>
    <submittedName>
        <fullName evidence="6">Peptide/nickel transport system substrate-binding protein</fullName>
    </submittedName>
</protein>
<comment type="similarity">
    <text evidence="2">Belongs to the bacterial solute-binding protein 5 family.</text>
</comment>
<dbReference type="GO" id="GO:1904680">
    <property type="term" value="F:peptide transmembrane transporter activity"/>
    <property type="evidence" value="ECO:0007669"/>
    <property type="project" value="TreeGrafter"/>
</dbReference>
<sequence length="530" mass="58533">MTLPPAFSRRFLLAGAVALTALATAPALSAQEAQKGGTLVLASVHKPRHLNSAVQSGVATAVPAAQIFATLLRYGEDFTPQPYLAESWEFSDDSKVLTLKLRQGATFHDGSPITAEDVIWSLGVVKENHPFSTMLAPVEAFEAPDPQTVVIRMKQPHPAILLVLSASLTPILPKHVFDDGQDIKSNPKNNLPVGSGPFKVVEFEPGQHIILERYDGFFLEGKPYLDRIVIRQYQDANSGVLALESGEAQMFPLLDGTRLIRRLEKSGNLTVTDKGYAGIGPLNWLAFNTKHPALSDVRVRQAIAYAIDRDFVTKALHSGLSKPSIEPVVQGSPFYTEDVERYDFDLDKSKALLAEAGFGEGGQKLALRIDYMPDIEEQQRAVAEYVKAALAKVGIAVTVRSSPDFPTWSQRVSSYDFDMTMDQVFNWGDPVIGVNRTYLCSNIREGIIWSNTQQYCNEEVDKLMNAAGVEADLAKRQQLYAQAFKQITTDIPIHFINEVPYHTVYSQAVQNPPVSIWGTMGPMDEVWLKQ</sequence>
<reference evidence="6 7" key="1">
    <citation type="submission" date="2016-10" db="EMBL/GenBank/DDBJ databases">
        <authorList>
            <person name="de Groot N.N."/>
        </authorList>
    </citation>
    <scope>NUCLEOTIDE SEQUENCE [LARGE SCALE GENOMIC DNA]</scope>
    <source>
        <strain evidence="6 7">DSM 8537</strain>
    </source>
</reference>
<dbReference type="RefSeq" id="WP_074970540.1">
    <property type="nucleotide sequence ID" value="NZ_CBCRYP010000038.1"/>
</dbReference>
<feature type="chain" id="PRO_5010271421" evidence="4">
    <location>
        <begin position="30"/>
        <end position="530"/>
    </location>
</feature>
<feature type="signal peptide" evidence="4">
    <location>
        <begin position="1"/>
        <end position="29"/>
    </location>
</feature>
<feature type="domain" description="Solute-binding protein family 5" evidence="5">
    <location>
        <begin position="79"/>
        <end position="441"/>
    </location>
</feature>
<dbReference type="OrthoDB" id="9803988at2"/>
<keyword evidence="7" id="KW-1185">Reference proteome</keyword>
<evidence type="ECO:0000259" key="5">
    <source>
        <dbReference type="Pfam" id="PF00496"/>
    </source>
</evidence>
<evidence type="ECO:0000256" key="2">
    <source>
        <dbReference type="ARBA" id="ARBA00005695"/>
    </source>
</evidence>
<dbReference type="PROSITE" id="PS51318">
    <property type="entry name" value="TAT"/>
    <property type="match status" value="1"/>
</dbReference>
<dbReference type="Gene3D" id="3.10.105.10">
    <property type="entry name" value="Dipeptide-binding Protein, Domain 3"/>
    <property type="match status" value="1"/>
</dbReference>
<dbReference type="AlphaFoldDB" id="A0A1I3E9K4"/>